<dbReference type="RefSeq" id="XP_030829235.1">
    <property type="nucleotide sequence ID" value="XM_030973375.1"/>
</dbReference>
<feature type="repeat" description="Solcar" evidence="10">
    <location>
        <begin position="366"/>
        <end position="459"/>
    </location>
</feature>
<dbReference type="GO" id="GO:0005739">
    <property type="term" value="C:mitochondrion"/>
    <property type="evidence" value="ECO:0000318"/>
    <property type="project" value="GO_Central"/>
</dbReference>
<dbReference type="EnsemblMetazoa" id="XM_030973375">
    <property type="protein sequence ID" value="XP_030829235"/>
    <property type="gene ID" value="LOC579323"/>
</dbReference>
<evidence type="ECO:0000256" key="12">
    <source>
        <dbReference type="SAM" id="MobiDB-lite"/>
    </source>
</evidence>
<keyword evidence="5" id="KW-0677">Repeat</keyword>
<evidence type="ECO:0000256" key="11">
    <source>
        <dbReference type="RuleBase" id="RU000488"/>
    </source>
</evidence>
<evidence type="ECO:0000313" key="13">
    <source>
        <dbReference type="EnsemblMetazoa" id="XP_030829235"/>
    </source>
</evidence>
<dbReference type="PROSITE" id="PS50920">
    <property type="entry name" value="SOLCAR"/>
    <property type="match status" value="3"/>
</dbReference>
<evidence type="ECO:0000256" key="8">
    <source>
        <dbReference type="ARBA" id="ARBA00023128"/>
    </source>
</evidence>
<feature type="region of interest" description="Disordered" evidence="12">
    <location>
        <begin position="24"/>
        <end position="77"/>
    </location>
</feature>
<dbReference type="KEGG" id="spu:579323"/>
<dbReference type="Gene3D" id="1.50.40.10">
    <property type="entry name" value="Mitochondrial carrier domain"/>
    <property type="match status" value="2"/>
</dbReference>
<evidence type="ECO:0000256" key="4">
    <source>
        <dbReference type="ARBA" id="ARBA00022692"/>
    </source>
</evidence>
<dbReference type="SUPFAM" id="SSF103506">
    <property type="entry name" value="Mitochondrial carrier"/>
    <property type="match status" value="1"/>
</dbReference>
<comment type="subcellular location">
    <subcellularLocation>
        <location evidence="1">Mitochondrion inner membrane</location>
        <topology evidence="1">Multi-pass membrane protein</topology>
    </subcellularLocation>
</comment>
<feature type="repeat" description="Solcar" evidence="10">
    <location>
        <begin position="272"/>
        <end position="356"/>
    </location>
</feature>
<sequence>MDLTSSSRLANSRSFAAASVPHLHWHPLPSSTRPRNRSITGTDGAGGTPTGPKLAKGKSVHHHHPGQPGLVHGGSRKTITEPQNVRRKSPQHQAVIPAAVGEIAKASGGESEKNIHHRYVDHHHHHHDITPLQRSIASGVGTVFMSVTMNPLDVVKVRLQAQCKLLTNNGNSTGNHSNQVGRMSPKPISGIYRDLATSSSLSEKGYQLKTARLTGTFDGFRSIIRNEGFTRLWSGLVPTLMMRIPANVMYFTVYDGLKSQLGFESSHSSDLKSILITIFASGTGRTMSIVLTSPLDLIRTKLYSQYLTYPELGRCLRSGFQAEGVFSLWRGVGSTILRDVPYAILYWTNYELLKTQVMKVYDVSEATLAMTFWAGTASGVFASIVTTPFDVVKTNKQVAIGDVTSGAMSKTRQNTFYMMQQIRAQSGIKGLFAGVGPRVAMSAPASAILITCYEFTLHMFRDYNEKECGLT</sequence>
<dbReference type="InterPro" id="IPR018108">
    <property type="entry name" value="MCP_transmembrane"/>
</dbReference>
<organism evidence="13 14">
    <name type="scientific">Strongylocentrotus purpuratus</name>
    <name type="common">Purple sea urchin</name>
    <dbReference type="NCBI Taxonomy" id="7668"/>
    <lineage>
        <taxon>Eukaryota</taxon>
        <taxon>Metazoa</taxon>
        <taxon>Echinodermata</taxon>
        <taxon>Eleutherozoa</taxon>
        <taxon>Echinozoa</taxon>
        <taxon>Echinoidea</taxon>
        <taxon>Euechinoidea</taxon>
        <taxon>Echinacea</taxon>
        <taxon>Camarodonta</taxon>
        <taxon>Echinidea</taxon>
        <taxon>Strongylocentrotidae</taxon>
        <taxon>Strongylocentrotus</taxon>
    </lineage>
</organism>
<keyword evidence="14" id="KW-1185">Reference proteome</keyword>
<dbReference type="GO" id="GO:0170036">
    <property type="term" value="P:import into the mitochondrion"/>
    <property type="evidence" value="ECO:0000318"/>
    <property type="project" value="GO_Central"/>
</dbReference>
<keyword evidence="9 10" id="KW-0472">Membrane</keyword>
<evidence type="ECO:0000256" key="2">
    <source>
        <dbReference type="ARBA" id="ARBA00006375"/>
    </source>
</evidence>
<comment type="similarity">
    <text evidence="2 11">Belongs to the mitochondrial carrier (TC 2.A.29) family.</text>
</comment>
<feature type="compositionally biased region" description="Basic residues" evidence="12">
    <location>
        <begin position="55"/>
        <end position="65"/>
    </location>
</feature>
<dbReference type="InterPro" id="IPR023395">
    <property type="entry name" value="MCP_dom_sf"/>
</dbReference>
<keyword evidence="7" id="KW-1133">Transmembrane helix</keyword>
<evidence type="ECO:0000256" key="7">
    <source>
        <dbReference type="ARBA" id="ARBA00022989"/>
    </source>
</evidence>
<dbReference type="GO" id="GO:0005743">
    <property type="term" value="C:mitochondrial inner membrane"/>
    <property type="evidence" value="ECO:0007669"/>
    <property type="project" value="UniProtKB-SubCell"/>
</dbReference>
<dbReference type="InParanoid" id="A0A7M7N0Q1"/>
<dbReference type="GeneID" id="579323"/>
<evidence type="ECO:0000256" key="5">
    <source>
        <dbReference type="ARBA" id="ARBA00022737"/>
    </source>
</evidence>
<keyword evidence="4 10" id="KW-0812">Transmembrane</keyword>
<evidence type="ECO:0000256" key="9">
    <source>
        <dbReference type="ARBA" id="ARBA00023136"/>
    </source>
</evidence>
<dbReference type="OMA" id="LYWTNYE"/>
<dbReference type="PANTHER" id="PTHR45760:SF2">
    <property type="entry name" value="FI19922P1-RELATED"/>
    <property type="match status" value="1"/>
</dbReference>
<keyword evidence="8" id="KW-0496">Mitochondrion</keyword>
<evidence type="ECO:0000256" key="10">
    <source>
        <dbReference type="PROSITE-ProRule" id="PRU00282"/>
    </source>
</evidence>
<reference evidence="13" key="2">
    <citation type="submission" date="2021-01" db="UniProtKB">
        <authorList>
            <consortium name="EnsemblMetazoa"/>
        </authorList>
    </citation>
    <scope>IDENTIFICATION</scope>
</reference>
<dbReference type="InterPro" id="IPR045315">
    <property type="entry name" value="Mtm1-like"/>
</dbReference>
<keyword evidence="6" id="KW-0999">Mitochondrion inner membrane</keyword>
<feature type="compositionally biased region" description="Polar residues" evidence="12">
    <location>
        <begin position="29"/>
        <end position="39"/>
    </location>
</feature>
<dbReference type="PANTHER" id="PTHR45760">
    <property type="entry name" value="FI19922P1-RELATED"/>
    <property type="match status" value="1"/>
</dbReference>
<protein>
    <submittedName>
        <fullName evidence="13">Uncharacterized protein</fullName>
    </submittedName>
</protein>
<keyword evidence="3 11" id="KW-0813">Transport</keyword>
<feature type="repeat" description="Solcar" evidence="10">
    <location>
        <begin position="129"/>
        <end position="260"/>
    </location>
</feature>
<evidence type="ECO:0000256" key="3">
    <source>
        <dbReference type="ARBA" id="ARBA00022448"/>
    </source>
</evidence>
<reference evidence="14" key="1">
    <citation type="submission" date="2015-02" db="EMBL/GenBank/DDBJ databases">
        <title>Genome sequencing for Strongylocentrotus purpuratus.</title>
        <authorList>
            <person name="Murali S."/>
            <person name="Liu Y."/>
            <person name="Vee V."/>
            <person name="English A."/>
            <person name="Wang M."/>
            <person name="Skinner E."/>
            <person name="Han Y."/>
            <person name="Muzny D.M."/>
            <person name="Worley K.C."/>
            <person name="Gibbs R.A."/>
        </authorList>
    </citation>
    <scope>NUCLEOTIDE SEQUENCE</scope>
</reference>
<dbReference type="OrthoDB" id="1747031at2759"/>
<name>A0A7M7N0Q1_STRPU</name>
<dbReference type="AlphaFoldDB" id="A0A7M7N0Q1"/>
<proteinExistence type="inferred from homology"/>
<dbReference type="Pfam" id="PF00153">
    <property type="entry name" value="Mito_carr"/>
    <property type="match status" value="3"/>
</dbReference>
<accession>A0A7M7N0Q1</accession>
<evidence type="ECO:0000313" key="14">
    <source>
        <dbReference type="Proteomes" id="UP000007110"/>
    </source>
</evidence>
<evidence type="ECO:0000256" key="6">
    <source>
        <dbReference type="ARBA" id="ARBA00022792"/>
    </source>
</evidence>
<dbReference type="Proteomes" id="UP000007110">
    <property type="component" value="Unassembled WGS sequence"/>
</dbReference>
<evidence type="ECO:0000256" key="1">
    <source>
        <dbReference type="ARBA" id="ARBA00004448"/>
    </source>
</evidence>